<dbReference type="InterPro" id="IPR029063">
    <property type="entry name" value="SAM-dependent_MTases_sf"/>
</dbReference>
<reference evidence="2 3" key="1">
    <citation type="journal article" date="2016" name="Nat. Commun.">
        <title>Thousands of microbial genomes shed light on interconnected biogeochemical processes in an aquifer system.</title>
        <authorList>
            <person name="Anantharaman K."/>
            <person name="Brown C.T."/>
            <person name="Hug L.A."/>
            <person name="Sharon I."/>
            <person name="Castelle C.J."/>
            <person name="Probst A.J."/>
            <person name="Thomas B.C."/>
            <person name="Singh A."/>
            <person name="Wilkins M.J."/>
            <person name="Karaoz U."/>
            <person name="Brodie E.L."/>
            <person name="Williams K.H."/>
            <person name="Hubbard S.S."/>
            <person name="Banfield J.F."/>
        </authorList>
    </citation>
    <scope>NUCLEOTIDE SEQUENCE [LARGE SCALE GENOMIC DNA]</scope>
</reference>
<dbReference type="AlphaFoldDB" id="A0A1F6AYN8"/>
<dbReference type="GO" id="GO:0032259">
    <property type="term" value="P:methylation"/>
    <property type="evidence" value="ECO:0007669"/>
    <property type="project" value="UniProtKB-KW"/>
</dbReference>
<dbReference type="Proteomes" id="UP000178461">
    <property type="component" value="Unassembled WGS sequence"/>
</dbReference>
<keyword evidence="2" id="KW-0489">Methyltransferase</keyword>
<organism evidence="2 3">
    <name type="scientific">Candidatus Gottesmanbacteria bacterium RIFCSPLOWO2_01_FULL_46_21</name>
    <dbReference type="NCBI Taxonomy" id="1798393"/>
    <lineage>
        <taxon>Bacteria</taxon>
        <taxon>Candidatus Gottesmaniibacteriota</taxon>
    </lineage>
</organism>
<feature type="domain" description="Methyltransferase type 11" evidence="1">
    <location>
        <begin position="28"/>
        <end position="77"/>
    </location>
</feature>
<protein>
    <submittedName>
        <fullName evidence="2">Methyltransferase</fullName>
    </submittedName>
</protein>
<dbReference type="GO" id="GO:0008757">
    <property type="term" value="F:S-adenosylmethionine-dependent methyltransferase activity"/>
    <property type="evidence" value="ECO:0007669"/>
    <property type="project" value="InterPro"/>
</dbReference>
<comment type="caution">
    <text evidence="2">The sequence shown here is derived from an EMBL/GenBank/DDBJ whole genome shotgun (WGS) entry which is preliminary data.</text>
</comment>
<dbReference type="SUPFAM" id="SSF53335">
    <property type="entry name" value="S-adenosyl-L-methionine-dependent methyltransferases"/>
    <property type="match status" value="1"/>
</dbReference>
<dbReference type="CDD" id="cd02440">
    <property type="entry name" value="AdoMet_MTases"/>
    <property type="match status" value="1"/>
</dbReference>
<gene>
    <name evidence="2" type="ORF">A2971_01470</name>
</gene>
<dbReference type="Pfam" id="PF08241">
    <property type="entry name" value="Methyltransf_11"/>
    <property type="match status" value="1"/>
</dbReference>
<evidence type="ECO:0000259" key="1">
    <source>
        <dbReference type="Pfam" id="PF08241"/>
    </source>
</evidence>
<evidence type="ECO:0000313" key="2">
    <source>
        <dbReference type="EMBL" id="OGG29799.1"/>
    </source>
</evidence>
<dbReference type="EMBL" id="MFJW01000015">
    <property type="protein sequence ID" value="OGG29799.1"/>
    <property type="molecule type" value="Genomic_DNA"/>
</dbReference>
<sequence>MKLHLGCGKRYIPGFVHVDLGKFPHIDYQHDIASLPMFKKNCVDLIYSSHGIEYFDRDEVPRILKEWHRVLAKGGILRLAMPDFEALVRVYKKYNDLELIIGPLYGRWKVPGRKKMVIYHKAVYNFTSLKTLLESCGFKQVRRYDWRKTIHKNYDDFSQSYIPHMDKDTGILISLNVEARKA</sequence>
<dbReference type="Gene3D" id="3.40.50.150">
    <property type="entry name" value="Vaccinia Virus protein VP39"/>
    <property type="match status" value="1"/>
</dbReference>
<dbReference type="InterPro" id="IPR013216">
    <property type="entry name" value="Methyltransf_11"/>
</dbReference>
<accession>A0A1F6AYN8</accession>
<keyword evidence="2" id="KW-0808">Transferase</keyword>
<name>A0A1F6AYN8_9BACT</name>
<evidence type="ECO:0000313" key="3">
    <source>
        <dbReference type="Proteomes" id="UP000178461"/>
    </source>
</evidence>
<proteinExistence type="predicted"/>